<gene>
    <name evidence="1" type="ORF">EHS13_25285</name>
</gene>
<dbReference type="RefSeq" id="WP_155703062.1">
    <property type="nucleotide sequence ID" value="NZ_CP034235.1"/>
</dbReference>
<organism evidence="1 2">
    <name type="scientific">Paenibacillus psychroresistens</name>
    <dbReference type="NCBI Taxonomy" id="1778678"/>
    <lineage>
        <taxon>Bacteria</taxon>
        <taxon>Bacillati</taxon>
        <taxon>Bacillota</taxon>
        <taxon>Bacilli</taxon>
        <taxon>Bacillales</taxon>
        <taxon>Paenibacillaceae</taxon>
        <taxon>Paenibacillus</taxon>
    </lineage>
</organism>
<dbReference type="Proteomes" id="UP000426246">
    <property type="component" value="Chromosome"/>
</dbReference>
<dbReference type="EMBL" id="CP034235">
    <property type="protein sequence ID" value="QGQ97968.1"/>
    <property type="molecule type" value="Genomic_DNA"/>
</dbReference>
<dbReference type="OrthoDB" id="2665608at2"/>
<evidence type="ECO:0000313" key="2">
    <source>
        <dbReference type="Proteomes" id="UP000426246"/>
    </source>
</evidence>
<evidence type="ECO:0000313" key="1">
    <source>
        <dbReference type="EMBL" id="QGQ97968.1"/>
    </source>
</evidence>
<proteinExistence type="predicted"/>
<dbReference type="KEGG" id="ppsc:EHS13_25285"/>
<keyword evidence="2" id="KW-1185">Reference proteome</keyword>
<dbReference type="AlphaFoldDB" id="A0A6B8RRS7"/>
<reference evidence="2" key="1">
    <citation type="submission" date="2018-11" db="EMBL/GenBank/DDBJ databases">
        <title>Complete genome sequence of Paenibacillus sp. ML311-T8.</title>
        <authorList>
            <person name="Nam Y.-D."/>
            <person name="Kang J."/>
            <person name="Chung W.-H."/>
            <person name="Park Y.S."/>
        </authorList>
    </citation>
    <scope>NUCLEOTIDE SEQUENCE [LARGE SCALE GENOMIC DNA]</scope>
    <source>
        <strain evidence="2">ML311-T8</strain>
    </source>
</reference>
<accession>A0A6B8RRS7</accession>
<protein>
    <submittedName>
        <fullName evidence="1">Uncharacterized protein</fullName>
    </submittedName>
</protein>
<name>A0A6B8RRS7_9BACL</name>
<sequence length="185" mass="20969">MSENEVVICPWCHMEITWDPEFGPEEECPHCFNELKAYRSLPLGGAIEHETDFDDEDDEEPETAEELAQVGVLEEDIDDDSTDDYEADLEEIKAKDVYHEGVMQVLDTQLEVPECFRCQELMLLAGTQTVDSSKFVPEIPVSLGQPFLPHGFKLQLYVCPSCFSTESMLSPDDRDSMIKVIKGNQ</sequence>